<sequence>MKKTFYVLLVAFIIIQFFPIDKTNPPVNARMDFLTIKQTPEDVNKIIRNSCYDCHSNESRYPWYSNVAPVSWWLKEHINDGRKHLNFSTFATYDSKKQIHKLDESIEMIEKGAMPMESYLLAHQSARLNEADKKTLINYFKRIKTDTEIYNNTTDTTLPDNNVPAK</sequence>
<gene>
    <name evidence="2" type="ORF">BMF97_01895</name>
</gene>
<dbReference type="InterPro" id="IPR025992">
    <property type="entry name" value="Haem-bd"/>
</dbReference>
<protein>
    <submittedName>
        <fullName evidence="2">Cytochrome C</fullName>
    </submittedName>
</protein>
<dbReference type="SMART" id="SM01235">
    <property type="entry name" value="Haem_bd"/>
    <property type="match status" value="1"/>
</dbReference>
<evidence type="ECO:0000259" key="1">
    <source>
        <dbReference type="SMART" id="SM01235"/>
    </source>
</evidence>
<name>A0A1T3J6U3_ELIME</name>
<dbReference type="EMBL" id="MPOG01000001">
    <property type="protein sequence ID" value="OOH98046.1"/>
    <property type="molecule type" value="Genomic_DNA"/>
</dbReference>
<organism evidence="2 3">
    <name type="scientific">Elizabethkingia meningoseptica</name>
    <name type="common">Chryseobacterium meningosepticum</name>
    <dbReference type="NCBI Taxonomy" id="238"/>
    <lineage>
        <taxon>Bacteria</taxon>
        <taxon>Pseudomonadati</taxon>
        <taxon>Bacteroidota</taxon>
        <taxon>Flavobacteriia</taxon>
        <taxon>Flavobacteriales</taxon>
        <taxon>Weeksellaceae</taxon>
        <taxon>Elizabethkingia</taxon>
    </lineage>
</organism>
<keyword evidence="3" id="KW-1185">Reference proteome</keyword>
<dbReference type="RefSeq" id="WP_016198924.1">
    <property type="nucleotide sequence ID" value="NZ_CP014338.1"/>
</dbReference>
<comment type="caution">
    <text evidence="2">The sequence shown here is derived from an EMBL/GenBank/DDBJ whole genome shotgun (WGS) entry which is preliminary data.</text>
</comment>
<dbReference type="eggNOG" id="COG2010">
    <property type="taxonomic scope" value="Bacteria"/>
</dbReference>
<feature type="domain" description="Haem-binding" evidence="1">
    <location>
        <begin position="9"/>
        <end position="144"/>
    </location>
</feature>
<evidence type="ECO:0000313" key="2">
    <source>
        <dbReference type="EMBL" id="OOH98046.1"/>
    </source>
</evidence>
<dbReference type="OrthoDB" id="196738at2"/>
<evidence type="ECO:0000313" key="3">
    <source>
        <dbReference type="Proteomes" id="UP000188947"/>
    </source>
</evidence>
<accession>A0A1T3J6U3</accession>
<dbReference type="Proteomes" id="UP000188947">
    <property type="component" value="Unassembled WGS sequence"/>
</dbReference>
<reference evidence="2 3" key="1">
    <citation type="submission" date="2016-11" db="EMBL/GenBank/DDBJ databases">
        <title>Genome sequence and comparative genomic analysis of clinical strain Elizabethkingia meningoseptica 61421 PRCM.</title>
        <authorList>
            <person name="Wang M."/>
            <person name="Hu S."/>
            <person name="Cao L."/>
            <person name="Jiang T."/>
            <person name="Zhou Y."/>
            <person name="Ming D."/>
        </authorList>
    </citation>
    <scope>NUCLEOTIDE SEQUENCE [LARGE SCALE GENOMIC DNA]</scope>
    <source>
        <strain evidence="2 3">61421 PRCM</strain>
    </source>
</reference>
<dbReference type="AlphaFoldDB" id="A0A1T3J6U3"/>
<dbReference type="STRING" id="238.BBD35_02215"/>
<dbReference type="KEGG" id="emg:BBD33_00420"/>
<proteinExistence type="predicted"/>
<dbReference type="GeneID" id="48544552"/>
<dbReference type="Pfam" id="PF14376">
    <property type="entry name" value="Haem_bd"/>
    <property type="match status" value="1"/>
</dbReference>